<protein>
    <submittedName>
        <fullName evidence="2">DUF3667 domain-containing protein</fullName>
    </submittedName>
</protein>
<feature type="transmembrane region" description="Helical" evidence="1">
    <location>
        <begin position="193"/>
        <end position="213"/>
    </location>
</feature>
<keyword evidence="1" id="KW-1133">Transmembrane helix</keyword>
<reference evidence="2 3" key="1">
    <citation type="submission" date="2020-07" db="EMBL/GenBank/DDBJ databases">
        <title>Moheibacter lacus sp. nov., a member of the family Flavobacteriaceae isolated from freshwater lake sediment.</title>
        <authorList>
            <person name="Liu Y."/>
        </authorList>
    </citation>
    <scope>NUCLEOTIDE SEQUENCE [LARGE SCALE GENOMIC DNA]</scope>
    <source>
        <strain evidence="2 3">BDHS18</strain>
    </source>
</reference>
<dbReference type="Proteomes" id="UP000552241">
    <property type="component" value="Unassembled WGS sequence"/>
</dbReference>
<dbReference type="AlphaFoldDB" id="A0A838ZQY0"/>
<evidence type="ECO:0000313" key="2">
    <source>
        <dbReference type="EMBL" id="MBA5628373.1"/>
    </source>
</evidence>
<feature type="transmembrane region" description="Helical" evidence="1">
    <location>
        <begin position="80"/>
        <end position="98"/>
    </location>
</feature>
<sequence length="261" mass="30624">MNENSVCANCGFDISYNFCPNCGQKKYKRIDGKYIKDEFQYSILHTNKGFFYTMKNLVKNPGKTARTYIEGNRVRHYKPILLAFVLSGITTFISYKILNIGDVMDAYYQGLSETEEKNAVMNSLNSFLANYISFIMMLSIPFFSVFSFLVFRKKGLNYYEHVVANAFLYSFWAICSIFIIYPLMYIFKDSSKFMITLSFISLPLFIPLVIWFYKNLFMQLSWKKIIIRVILISILTSISYMVFSMIFGVLYMIFYQISHGR</sequence>
<keyword evidence="1" id="KW-0472">Membrane</keyword>
<feature type="transmembrane region" description="Helical" evidence="1">
    <location>
        <begin position="131"/>
        <end position="151"/>
    </location>
</feature>
<proteinExistence type="predicted"/>
<dbReference type="RefSeq" id="WP_182041975.1">
    <property type="nucleotide sequence ID" value="NZ_JACDZE010000001.1"/>
</dbReference>
<feature type="transmembrane region" description="Helical" evidence="1">
    <location>
        <begin position="163"/>
        <end position="187"/>
    </location>
</feature>
<organism evidence="2 3">
    <name type="scientific">Moheibacter lacus</name>
    <dbReference type="NCBI Taxonomy" id="2745851"/>
    <lineage>
        <taxon>Bacteria</taxon>
        <taxon>Pseudomonadati</taxon>
        <taxon>Bacteroidota</taxon>
        <taxon>Flavobacteriia</taxon>
        <taxon>Flavobacteriales</taxon>
        <taxon>Weeksellaceae</taxon>
        <taxon>Moheibacter</taxon>
    </lineage>
</organism>
<comment type="caution">
    <text evidence="2">The sequence shown here is derived from an EMBL/GenBank/DDBJ whole genome shotgun (WGS) entry which is preliminary data.</text>
</comment>
<dbReference type="Pfam" id="PF12412">
    <property type="entry name" value="DUF3667"/>
    <property type="match status" value="1"/>
</dbReference>
<feature type="transmembrane region" description="Helical" evidence="1">
    <location>
        <begin position="225"/>
        <end position="254"/>
    </location>
</feature>
<evidence type="ECO:0000256" key="1">
    <source>
        <dbReference type="SAM" id="Phobius"/>
    </source>
</evidence>
<name>A0A838ZQY0_9FLAO</name>
<dbReference type="EMBL" id="JACDZE010000001">
    <property type="protein sequence ID" value="MBA5628373.1"/>
    <property type="molecule type" value="Genomic_DNA"/>
</dbReference>
<dbReference type="InterPro" id="IPR022134">
    <property type="entry name" value="DUF3667"/>
</dbReference>
<accession>A0A838ZQY0</accession>
<gene>
    <name evidence="2" type="ORF">HU137_01160</name>
</gene>
<evidence type="ECO:0000313" key="3">
    <source>
        <dbReference type="Proteomes" id="UP000552241"/>
    </source>
</evidence>
<keyword evidence="3" id="KW-1185">Reference proteome</keyword>
<keyword evidence="1" id="KW-0812">Transmembrane</keyword>